<dbReference type="RefSeq" id="WP_274321898.1">
    <property type="nucleotide sequence ID" value="NZ_CP118158.1"/>
</dbReference>
<dbReference type="CDD" id="cd06225">
    <property type="entry name" value="HAMP"/>
    <property type="match status" value="2"/>
</dbReference>
<accession>A0ABD5Y4Z1</accession>
<keyword evidence="1" id="KW-0807">Transducer</keyword>
<dbReference type="PROSITE" id="PS50885">
    <property type="entry name" value="HAMP"/>
    <property type="match status" value="2"/>
</dbReference>
<feature type="domain" description="HAMP" evidence="5">
    <location>
        <begin position="392"/>
        <end position="438"/>
    </location>
</feature>
<keyword evidence="7" id="KW-1185">Reference proteome</keyword>
<evidence type="ECO:0000256" key="3">
    <source>
        <dbReference type="SAM" id="Coils"/>
    </source>
</evidence>
<dbReference type="SMART" id="SM00304">
    <property type="entry name" value="HAMP"/>
    <property type="match status" value="2"/>
</dbReference>
<evidence type="ECO:0000313" key="7">
    <source>
        <dbReference type="Proteomes" id="UP001596432"/>
    </source>
</evidence>
<comment type="similarity">
    <text evidence="2">Belongs to the methyl-accepting chemotaxis (MCP) protein family.</text>
</comment>
<evidence type="ECO:0000256" key="1">
    <source>
        <dbReference type="ARBA" id="ARBA00023224"/>
    </source>
</evidence>
<dbReference type="AlphaFoldDB" id="A0ABD5Y4Z1"/>
<dbReference type="Gene3D" id="1.10.287.950">
    <property type="entry name" value="Methyl-accepting chemotaxis protein"/>
    <property type="match status" value="1"/>
</dbReference>
<evidence type="ECO:0000259" key="5">
    <source>
        <dbReference type="PROSITE" id="PS50885"/>
    </source>
</evidence>
<keyword evidence="4" id="KW-0812">Transmembrane</keyword>
<feature type="coiled-coil region" evidence="3">
    <location>
        <begin position="483"/>
        <end position="513"/>
    </location>
</feature>
<dbReference type="GeneID" id="78821115"/>
<evidence type="ECO:0000256" key="2">
    <source>
        <dbReference type="ARBA" id="ARBA00029447"/>
    </source>
</evidence>
<feature type="transmembrane region" description="Helical" evidence="4">
    <location>
        <begin position="24"/>
        <end position="47"/>
    </location>
</feature>
<keyword evidence="4" id="KW-0472">Membrane</keyword>
<keyword evidence="4" id="KW-1133">Transmembrane helix</keyword>
<dbReference type="GO" id="GO:0007165">
    <property type="term" value="P:signal transduction"/>
    <property type="evidence" value="ECO:0007669"/>
    <property type="project" value="UniProtKB-KW"/>
</dbReference>
<dbReference type="EMBL" id="JBHTAS010000001">
    <property type="protein sequence ID" value="MFC7140810.1"/>
    <property type="molecule type" value="Genomic_DNA"/>
</dbReference>
<dbReference type="Proteomes" id="UP001596432">
    <property type="component" value="Unassembled WGS sequence"/>
</dbReference>
<dbReference type="PANTHER" id="PTHR32089">
    <property type="entry name" value="METHYL-ACCEPTING CHEMOTAXIS PROTEIN MCPB"/>
    <property type="match status" value="1"/>
</dbReference>
<evidence type="ECO:0000256" key="4">
    <source>
        <dbReference type="SAM" id="Phobius"/>
    </source>
</evidence>
<organism evidence="6 7">
    <name type="scientific">Halosimplex aquaticum</name>
    <dbReference type="NCBI Taxonomy" id="3026162"/>
    <lineage>
        <taxon>Archaea</taxon>
        <taxon>Methanobacteriati</taxon>
        <taxon>Methanobacteriota</taxon>
        <taxon>Stenosarchaea group</taxon>
        <taxon>Halobacteria</taxon>
        <taxon>Halobacteriales</taxon>
        <taxon>Haloarculaceae</taxon>
        <taxon>Halosimplex</taxon>
    </lineage>
</organism>
<proteinExistence type="inferred from homology"/>
<dbReference type="InterPro" id="IPR003660">
    <property type="entry name" value="HAMP_dom"/>
</dbReference>
<comment type="caution">
    <text evidence="6">The sequence shown here is derived from an EMBL/GenBank/DDBJ whole genome shotgun (WGS) entry which is preliminary data.</text>
</comment>
<dbReference type="Pfam" id="PF00672">
    <property type="entry name" value="HAMP"/>
    <property type="match status" value="1"/>
</dbReference>
<dbReference type="SUPFAM" id="SSF58104">
    <property type="entry name" value="Methyl-accepting chemotaxis protein (MCP) signaling domain"/>
    <property type="match status" value="1"/>
</dbReference>
<name>A0ABD5Y4Z1_9EURY</name>
<evidence type="ECO:0000313" key="6">
    <source>
        <dbReference type="EMBL" id="MFC7140810.1"/>
    </source>
</evidence>
<reference evidence="6 7" key="1">
    <citation type="journal article" date="2019" name="Int. J. Syst. Evol. Microbiol.">
        <title>The Global Catalogue of Microorganisms (GCM) 10K type strain sequencing project: providing services to taxonomists for standard genome sequencing and annotation.</title>
        <authorList>
            <consortium name="The Broad Institute Genomics Platform"/>
            <consortium name="The Broad Institute Genome Sequencing Center for Infectious Disease"/>
            <person name="Wu L."/>
            <person name="Ma J."/>
        </authorList>
    </citation>
    <scope>NUCLEOTIDE SEQUENCE [LARGE SCALE GENOMIC DNA]</scope>
    <source>
        <strain evidence="6 7">XZYJT29</strain>
    </source>
</reference>
<dbReference type="PANTHER" id="PTHR32089:SF112">
    <property type="entry name" value="LYSOZYME-LIKE PROTEIN-RELATED"/>
    <property type="match status" value="1"/>
</dbReference>
<sequence length="601" mass="64517">MSQRSSETGSGIARLIPAAIRERFVYKFFLSVLVVMVLTAGIGAVFFGTTTATLTDRTEGQLESTAQLQAEGLDRWVDGLTHQTRLISQAPPFRGGNRSTIDYHLLQEQRQFRDDILDVHYVHSYSREVLVSTNDSVEGTNLSEAGVPWAGERAETVGQVTNVASTVYVASEPYESPASGERVLAFVSAPPENTEHLVVVEANLSACGRSFDQPSESAYTTVHGPDGQPICGDGVDSAAAPSGALAANSSGVTAAGEELLGYAEVAGTGWTVLTHEPKSAAFSLRNDIATSMATLVAVPLVALGLVGAVIGRRAGRELDDLTETASAMRDGDLDVEIRSDRADEFGQLTRGFAEMRDALDEQIAETERARKEAEVARAEAVETNEYLRETAERYSEVLAACARGDLTRRMDADGENDAMDQIAADFNEMIRELELTTGQLKTFAEEVSKGGEDVHTSAETVKDASEQVAESIQKISDDAYEQKERLTAIAQEIEAVADELEALDAERDDLEFAEALSHIRAVSDLVEEAAGAGETVMEESETVAGAAEEQAAELAEVSARALELKRTAQYLGEGISHFETDAEHEFVFQTGDAVDATADTN</sequence>
<protein>
    <submittedName>
        <fullName evidence="6">HAMP domain-containing protein</fullName>
    </submittedName>
</protein>
<dbReference type="Gene3D" id="6.10.250.1910">
    <property type="match status" value="1"/>
</dbReference>
<keyword evidence="3" id="KW-0175">Coiled coil</keyword>
<gene>
    <name evidence="6" type="ORF">ACFQMA_13380</name>
</gene>
<feature type="domain" description="HAMP" evidence="5">
    <location>
        <begin position="312"/>
        <end position="364"/>
    </location>
</feature>
<feature type="coiled-coil region" evidence="3">
    <location>
        <begin position="352"/>
        <end position="383"/>
    </location>
</feature>